<feature type="transmembrane region" description="Helical" evidence="6">
    <location>
        <begin position="216"/>
        <end position="237"/>
    </location>
</feature>
<evidence type="ECO:0000256" key="4">
    <source>
        <dbReference type="ARBA" id="ARBA00022989"/>
    </source>
</evidence>
<comment type="similarity">
    <text evidence="2">Belongs to the IFI6/IFI27 family.</text>
</comment>
<evidence type="ECO:0000256" key="3">
    <source>
        <dbReference type="ARBA" id="ARBA00022692"/>
    </source>
</evidence>
<dbReference type="Gene3D" id="6.10.110.10">
    <property type="match status" value="1"/>
</dbReference>
<keyword evidence="4 6" id="KW-1133">Transmembrane helix</keyword>
<keyword evidence="8" id="KW-1185">Reference proteome</keyword>
<evidence type="ECO:0000256" key="6">
    <source>
        <dbReference type="SAM" id="Phobius"/>
    </source>
</evidence>
<dbReference type="InterPro" id="IPR038213">
    <property type="entry name" value="IFI6/IFI27-like_sf"/>
</dbReference>
<comment type="caution">
    <text evidence="7">The sequence shown here is derived from an EMBL/GenBank/DDBJ whole genome shotgun (WGS) entry which is preliminary data.</text>
</comment>
<comment type="subcellular location">
    <subcellularLocation>
        <location evidence="1">Membrane</location>
        <topology evidence="1">Multi-pass membrane protein</topology>
    </subcellularLocation>
</comment>
<dbReference type="PANTHER" id="PTHR16932">
    <property type="entry name" value="INTERFERON ALPHA-INDUCIBLE PROTEIN 27"/>
    <property type="match status" value="1"/>
</dbReference>
<evidence type="ECO:0000256" key="1">
    <source>
        <dbReference type="ARBA" id="ARBA00004141"/>
    </source>
</evidence>
<evidence type="ECO:0000313" key="8">
    <source>
        <dbReference type="Proteomes" id="UP000238274"/>
    </source>
</evidence>
<dbReference type="GO" id="GO:0016020">
    <property type="term" value="C:membrane"/>
    <property type="evidence" value="ECO:0007669"/>
    <property type="project" value="UniProtKB-SubCell"/>
</dbReference>
<proteinExistence type="inferred from homology"/>
<keyword evidence="3 6" id="KW-0812">Transmembrane</keyword>
<name>A0A2S4WL74_9BASI</name>
<dbReference type="EMBL" id="PKSM01000009">
    <property type="protein sequence ID" value="POW22492.1"/>
    <property type="molecule type" value="Genomic_DNA"/>
</dbReference>
<dbReference type="InterPro" id="IPR009311">
    <property type="entry name" value="IFI6/IFI27-like"/>
</dbReference>
<reference evidence="8" key="3">
    <citation type="journal article" date="2018" name="Mol. Plant Microbe Interact.">
        <title>Genome sequence resources for the wheat stripe rust pathogen (Puccinia striiformis f. sp. tritici) and the barley stripe rust pathogen (Puccinia striiformis f. sp. hordei).</title>
        <authorList>
            <person name="Xia C."/>
            <person name="Wang M."/>
            <person name="Yin C."/>
            <person name="Cornejo O.E."/>
            <person name="Hulbert S.H."/>
            <person name="Chen X."/>
        </authorList>
    </citation>
    <scope>NUCLEOTIDE SEQUENCE [LARGE SCALE GENOMIC DNA]</scope>
    <source>
        <strain evidence="8">93TX-2</strain>
    </source>
</reference>
<dbReference type="Pfam" id="PF06140">
    <property type="entry name" value="Ifi-6-16"/>
    <property type="match status" value="1"/>
</dbReference>
<evidence type="ECO:0000313" key="7">
    <source>
        <dbReference type="EMBL" id="POW22492.1"/>
    </source>
</evidence>
<reference evidence="7 8" key="1">
    <citation type="submission" date="2017-12" db="EMBL/GenBank/DDBJ databases">
        <title>Gene loss provides genomic basis for host adaptation in cereal stripe rust fungi.</title>
        <authorList>
            <person name="Xia C."/>
        </authorList>
    </citation>
    <scope>NUCLEOTIDE SEQUENCE [LARGE SCALE GENOMIC DNA]</scope>
    <source>
        <strain evidence="7 8">93TX-2</strain>
    </source>
</reference>
<dbReference type="PANTHER" id="PTHR16932:SF18">
    <property type="entry name" value="INTERFERON, ALPHA-INDUCIBLE PROTEIN 27-LIKE 2"/>
    <property type="match status" value="1"/>
</dbReference>
<reference evidence="8" key="2">
    <citation type="journal article" date="2018" name="BMC Genomics">
        <title>Genomic insights into host adaptation between the wheat stripe rust pathogen (Puccinia striiformis f. sp. tritici) and the barley stripe rust pathogen (Puccinia striiformis f. sp. hordei).</title>
        <authorList>
            <person name="Xia C."/>
            <person name="Wang M."/>
            <person name="Yin C."/>
            <person name="Cornejo O.E."/>
            <person name="Hulbert S.H."/>
            <person name="Chen X."/>
        </authorList>
    </citation>
    <scope>NUCLEOTIDE SEQUENCE [LARGE SCALE GENOMIC DNA]</scope>
    <source>
        <strain evidence="8">93TX-2</strain>
    </source>
</reference>
<gene>
    <name evidence="7" type="ORF">PSHT_01220</name>
</gene>
<dbReference type="VEuPathDB" id="FungiDB:PSHT_01220"/>
<feature type="transmembrane region" description="Helical" evidence="6">
    <location>
        <begin position="243"/>
        <end position="268"/>
    </location>
</feature>
<keyword evidence="5 6" id="KW-0472">Membrane</keyword>
<accession>A0A2S4WL74</accession>
<dbReference type="VEuPathDB" id="FungiDB:PSTT_03866"/>
<protein>
    <submittedName>
        <fullName evidence="7">Uncharacterized protein</fullName>
    </submittedName>
</protein>
<sequence>MVQVHFDVPCLVDLEIPHGEEVTSSLAITVDSETATIAYLRHQSLVELESINITLLAIHFGYREIDMIKTPDNTFFRSILGINQHQKIVFEVKFTACNEIPCGGRVPPSLAITADSETATIAYLHHQILEELGSMNITFPAKCLGYRQINMIKTPDNMLLKNILGINQHPKIVFEVKFKTCNGTTERNAGALAAIVGAAAGPVISTGIIKAMGFQAAGILAGSPAAAWMVSIGAVQAGSLVAVFQSIGAVGLGPLGIVGMMSLALDLVRGEQKQNGRVVCELQSRVCDTLNLSDHDQRSSKSNSRIHSLNQSDLVDRIYPLVTGKSSVNILHL</sequence>
<evidence type="ECO:0000256" key="2">
    <source>
        <dbReference type="ARBA" id="ARBA00007262"/>
    </source>
</evidence>
<dbReference type="Proteomes" id="UP000238274">
    <property type="component" value="Unassembled WGS sequence"/>
</dbReference>
<dbReference type="AlphaFoldDB" id="A0A2S4WL74"/>
<feature type="transmembrane region" description="Helical" evidence="6">
    <location>
        <begin position="189"/>
        <end position="209"/>
    </location>
</feature>
<organism evidence="7 8">
    <name type="scientific">Puccinia striiformis</name>
    <dbReference type="NCBI Taxonomy" id="27350"/>
    <lineage>
        <taxon>Eukaryota</taxon>
        <taxon>Fungi</taxon>
        <taxon>Dikarya</taxon>
        <taxon>Basidiomycota</taxon>
        <taxon>Pucciniomycotina</taxon>
        <taxon>Pucciniomycetes</taxon>
        <taxon>Pucciniales</taxon>
        <taxon>Pucciniaceae</taxon>
        <taxon>Puccinia</taxon>
    </lineage>
</organism>
<dbReference type="OrthoDB" id="440424at2759"/>
<evidence type="ECO:0000256" key="5">
    <source>
        <dbReference type="ARBA" id="ARBA00023136"/>
    </source>
</evidence>